<sequence length="219" mass="24498">MVQPACATPAGDFDSSDEEDAGGDPRPLPISWLTLSPVYSSKFLGLCSLPGCRFKDIRRNLQKDIEELKNYGTQDIFVLCTRGELLKYRVPNLIDAYEQHGICVHHYPIPDGDTPDIASCCKILEELKNCLESNRKTIIHCYGGLGRSCLIAACLLLRLSDALAPQQAIDSLRNLRGSGAIQTIKQYNYLHDFRENLAAHLATKDTHENWEEHLDVKAK</sequence>
<evidence type="ECO:0000256" key="8">
    <source>
        <dbReference type="ARBA" id="ARBA00023306"/>
    </source>
</evidence>
<evidence type="ECO:0000256" key="5">
    <source>
        <dbReference type="ARBA" id="ARBA00022490"/>
    </source>
</evidence>
<dbReference type="FunFam" id="3.90.190.10:FF:000046">
    <property type="entry name" value="Cyclin-dependent kinase inhibitor 3"/>
    <property type="match status" value="1"/>
</dbReference>
<dbReference type="GO" id="GO:0004725">
    <property type="term" value="F:protein tyrosine phosphatase activity"/>
    <property type="evidence" value="ECO:0007669"/>
    <property type="project" value="UniProtKB-EC"/>
</dbReference>
<comment type="similarity">
    <text evidence="2">Belongs to the protein-tyrosine phosphatase family.</text>
</comment>
<gene>
    <name evidence="17" type="primary">CDKN3</name>
    <name evidence="17" type="ORF">AV530_009760</name>
</gene>
<dbReference type="EMBL" id="LSYS01003973">
    <property type="protein sequence ID" value="OPJ81281.1"/>
    <property type="molecule type" value="Genomic_DNA"/>
</dbReference>
<dbReference type="STRING" id="372326.A0A1V4KA98"/>
<comment type="subcellular location">
    <subcellularLocation>
        <location evidence="1">Cytoplasm</location>
        <location evidence="1">Perinuclear region</location>
    </subcellularLocation>
</comment>
<dbReference type="PROSITE" id="PS50054">
    <property type="entry name" value="TYR_PHOSPHATASE_DUAL"/>
    <property type="match status" value="1"/>
</dbReference>
<dbReference type="PANTHER" id="PTHR23339">
    <property type="entry name" value="TYROSINE SPECIFIC PROTEIN PHOSPHATASE AND DUAL SPECIFICITY PROTEIN PHOSPHATASE"/>
    <property type="match status" value="1"/>
</dbReference>
<organism evidence="17 18">
    <name type="scientific">Patagioenas fasciata monilis</name>
    <dbReference type="NCBI Taxonomy" id="372326"/>
    <lineage>
        <taxon>Eukaryota</taxon>
        <taxon>Metazoa</taxon>
        <taxon>Chordata</taxon>
        <taxon>Craniata</taxon>
        <taxon>Vertebrata</taxon>
        <taxon>Euteleostomi</taxon>
        <taxon>Archelosauria</taxon>
        <taxon>Archosauria</taxon>
        <taxon>Dinosauria</taxon>
        <taxon>Saurischia</taxon>
        <taxon>Theropoda</taxon>
        <taxon>Coelurosauria</taxon>
        <taxon>Aves</taxon>
        <taxon>Neognathae</taxon>
        <taxon>Neoaves</taxon>
        <taxon>Columbimorphae</taxon>
        <taxon>Columbiformes</taxon>
        <taxon>Columbidae</taxon>
        <taxon>Patagioenas</taxon>
    </lineage>
</organism>
<keyword evidence="6" id="KW-0378">Hydrolase</keyword>
<dbReference type="GO" id="GO:0004722">
    <property type="term" value="F:protein serine/threonine phosphatase activity"/>
    <property type="evidence" value="ECO:0007669"/>
    <property type="project" value="UniProtKB-EC"/>
</dbReference>
<dbReference type="InterPro" id="IPR008425">
    <property type="entry name" value="CDK_inhib_3"/>
</dbReference>
<dbReference type="InterPro" id="IPR050561">
    <property type="entry name" value="PTP"/>
</dbReference>
<evidence type="ECO:0000259" key="16">
    <source>
        <dbReference type="PROSITE" id="PS50056"/>
    </source>
</evidence>
<dbReference type="InterPro" id="IPR000387">
    <property type="entry name" value="Tyr_Pase_dom"/>
</dbReference>
<accession>A0A1V4KA98</accession>
<evidence type="ECO:0000256" key="11">
    <source>
        <dbReference type="ARBA" id="ARBA00080894"/>
    </source>
</evidence>
<evidence type="ECO:0000313" key="17">
    <source>
        <dbReference type="EMBL" id="OPJ81281.1"/>
    </source>
</evidence>
<dbReference type="CDD" id="cd14505">
    <property type="entry name" value="CDKN3-like"/>
    <property type="match status" value="1"/>
</dbReference>
<evidence type="ECO:0000256" key="1">
    <source>
        <dbReference type="ARBA" id="ARBA00004556"/>
    </source>
</evidence>
<reference evidence="17 18" key="1">
    <citation type="submission" date="2016-02" db="EMBL/GenBank/DDBJ databases">
        <title>Band-tailed pigeon sequencing and assembly.</title>
        <authorList>
            <person name="Soares A.E."/>
            <person name="Novak B.J."/>
            <person name="Rice E.S."/>
            <person name="O'Connell B."/>
            <person name="Chang D."/>
            <person name="Weber S."/>
            <person name="Shapiro B."/>
        </authorList>
    </citation>
    <scope>NUCLEOTIDE SEQUENCE [LARGE SCALE GENOMIC DNA]</scope>
    <source>
        <strain evidence="17">BTP2013</strain>
        <tissue evidence="17">Blood</tissue>
    </source>
</reference>
<dbReference type="EC" id="3.1.3.16" evidence="4"/>
<name>A0A1V4KA98_PATFA</name>
<evidence type="ECO:0000259" key="15">
    <source>
        <dbReference type="PROSITE" id="PS50054"/>
    </source>
</evidence>
<protein>
    <recommendedName>
        <fullName evidence="10">Cyclin-dependent kinase inhibitor 3</fullName>
        <ecNumber evidence="4">3.1.3.16</ecNumber>
        <ecNumber evidence="3">3.1.3.48</ecNumber>
    </recommendedName>
    <alternativeName>
        <fullName evidence="12">CDK2-associated dual-specificity phosphatase</fullName>
    </alternativeName>
    <alternativeName>
        <fullName evidence="11">Kinase-associated phosphatase</fullName>
    </alternativeName>
</protein>
<evidence type="ECO:0000256" key="7">
    <source>
        <dbReference type="ARBA" id="ARBA00022912"/>
    </source>
</evidence>
<keyword evidence="5" id="KW-0963">Cytoplasm</keyword>
<dbReference type="Proteomes" id="UP000190648">
    <property type="component" value="Unassembled WGS sequence"/>
</dbReference>
<evidence type="ECO:0000256" key="3">
    <source>
        <dbReference type="ARBA" id="ARBA00013064"/>
    </source>
</evidence>
<feature type="region of interest" description="Disordered" evidence="14">
    <location>
        <begin position="1"/>
        <end position="26"/>
    </location>
</feature>
<keyword evidence="7" id="KW-0904">Protein phosphatase</keyword>
<evidence type="ECO:0000256" key="12">
    <source>
        <dbReference type="ARBA" id="ARBA00082005"/>
    </source>
</evidence>
<evidence type="ECO:0000256" key="2">
    <source>
        <dbReference type="ARBA" id="ARBA00009580"/>
    </source>
</evidence>
<evidence type="ECO:0000256" key="4">
    <source>
        <dbReference type="ARBA" id="ARBA00013081"/>
    </source>
</evidence>
<keyword evidence="8" id="KW-0131">Cell cycle</keyword>
<comment type="caution">
    <text evidence="17">The sequence shown here is derived from an EMBL/GenBank/DDBJ whole genome shotgun (WGS) entry which is preliminary data.</text>
</comment>
<comment type="subunit">
    <text evidence="9">Interacts with cyclin-dependent kinases such as CDK1, CDK2 and CDK3. Does not interact with CDK4. Interacts (via C-terminus) with phosphorylated CDK2 (via C-terminal helix). Interacts with MS4A3 (via C-terminus); the interaction enhances CDKN3 enzymatic activity.</text>
</comment>
<evidence type="ECO:0000256" key="13">
    <source>
        <dbReference type="PIRSR" id="PIRSR037322-1"/>
    </source>
</evidence>
<dbReference type="SMART" id="SM00404">
    <property type="entry name" value="PTPc_motif"/>
    <property type="match status" value="1"/>
</dbReference>
<dbReference type="InterPro" id="IPR029021">
    <property type="entry name" value="Prot-tyrosine_phosphatase-like"/>
</dbReference>
<evidence type="ECO:0000313" key="18">
    <source>
        <dbReference type="Proteomes" id="UP000190648"/>
    </source>
</evidence>
<dbReference type="Pfam" id="PF05706">
    <property type="entry name" value="CDKN3"/>
    <property type="match status" value="1"/>
</dbReference>
<evidence type="ECO:0000256" key="14">
    <source>
        <dbReference type="SAM" id="MobiDB-lite"/>
    </source>
</evidence>
<proteinExistence type="inferred from homology"/>
<dbReference type="InterPro" id="IPR003595">
    <property type="entry name" value="Tyr_Pase_cat"/>
</dbReference>
<feature type="domain" description="Tyrosine-protein phosphatase" evidence="15">
    <location>
        <begin position="34"/>
        <end position="202"/>
    </location>
</feature>
<dbReference type="AlphaFoldDB" id="A0A1V4KA98"/>
<dbReference type="GO" id="GO:0048471">
    <property type="term" value="C:perinuclear region of cytoplasm"/>
    <property type="evidence" value="ECO:0007669"/>
    <property type="project" value="UniProtKB-SubCell"/>
</dbReference>
<dbReference type="OrthoDB" id="19045at2759"/>
<feature type="domain" description="Tyrosine specific protein phosphatases" evidence="16">
    <location>
        <begin position="121"/>
        <end position="188"/>
    </location>
</feature>
<dbReference type="PROSITE" id="PS50056">
    <property type="entry name" value="TYR_PHOSPHATASE_2"/>
    <property type="match status" value="1"/>
</dbReference>
<evidence type="ECO:0000256" key="10">
    <source>
        <dbReference type="ARBA" id="ARBA00067397"/>
    </source>
</evidence>
<dbReference type="SUPFAM" id="SSF52799">
    <property type="entry name" value="(Phosphotyrosine protein) phosphatases II"/>
    <property type="match status" value="1"/>
</dbReference>
<dbReference type="PIRSF" id="PIRSF037322">
    <property type="entry name" value="CDKN3"/>
    <property type="match status" value="1"/>
</dbReference>
<dbReference type="EC" id="3.1.3.48" evidence="3"/>
<dbReference type="InterPro" id="IPR020422">
    <property type="entry name" value="TYR_PHOSPHATASE_DUAL_dom"/>
</dbReference>
<dbReference type="InterPro" id="IPR022778">
    <property type="entry name" value="CDKN3"/>
</dbReference>
<feature type="active site" description="Phosphocysteine intermediate" evidence="13">
    <location>
        <position position="141"/>
    </location>
</feature>
<dbReference type="Gene3D" id="3.90.190.10">
    <property type="entry name" value="Protein tyrosine phosphatase superfamily"/>
    <property type="match status" value="1"/>
</dbReference>
<evidence type="ECO:0000256" key="9">
    <source>
        <dbReference type="ARBA" id="ARBA00064980"/>
    </source>
</evidence>
<keyword evidence="18" id="KW-1185">Reference proteome</keyword>
<evidence type="ECO:0000256" key="6">
    <source>
        <dbReference type="ARBA" id="ARBA00022801"/>
    </source>
</evidence>